<proteinExistence type="predicted"/>
<dbReference type="EMBL" id="CACRXK020000378">
    <property type="protein sequence ID" value="CAB3981346.1"/>
    <property type="molecule type" value="Genomic_DNA"/>
</dbReference>
<dbReference type="AlphaFoldDB" id="A0A6S7FZR5"/>
<evidence type="ECO:0000256" key="2">
    <source>
        <dbReference type="ARBA" id="ARBA00022692"/>
    </source>
</evidence>
<evidence type="ECO:0000256" key="4">
    <source>
        <dbReference type="ARBA" id="ARBA00023136"/>
    </source>
</evidence>
<comment type="caution">
    <text evidence="5">The sequence shown here is derived from an EMBL/GenBank/DDBJ whole genome shotgun (WGS) entry which is preliminary data.</text>
</comment>
<dbReference type="SUPFAM" id="SSF103473">
    <property type="entry name" value="MFS general substrate transporter"/>
    <property type="match status" value="1"/>
</dbReference>
<dbReference type="GO" id="GO:0016020">
    <property type="term" value="C:membrane"/>
    <property type="evidence" value="ECO:0007669"/>
    <property type="project" value="UniProtKB-SubCell"/>
</dbReference>
<evidence type="ECO:0000313" key="6">
    <source>
        <dbReference type="Proteomes" id="UP001152795"/>
    </source>
</evidence>
<dbReference type="Gene3D" id="1.20.1250.20">
    <property type="entry name" value="MFS general substrate transporter like domains"/>
    <property type="match status" value="1"/>
</dbReference>
<evidence type="ECO:0000313" key="5">
    <source>
        <dbReference type="EMBL" id="CAB3981346.1"/>
    </source>
</evidence>
<evidence type="ECO:0000256" key="1">
    <source>
        <dbReference type="ARBA" id="ARBA00004141"/>
    </source>
</evidence>
<dbReference type="OrthoDB" id="2261376at2759"/>
<dbReference type="PANTHER" id="PTHR24064">
    <property type="entry name" value="SOLUTE CARRIER FAMILY 22 MEMBER"/>
    <property type="match status" value="1"/>
</dbReference>
<dbReference type="InterPro" id="IPR036259">
    <property type="entry name" value="MFS_trans_sf"/>
</dbReference>
<protein>
    <submittedName>
        <fullName evidence="5">Organic cation transporter -like</fullName>
    </submittedName>
</protein>
<keyword evidence="3" id="KW-1133">Transmembrane helix</keyword>
<dbReference type="InterPro" id="IPR005828">
    <property type="entry name" value="MFS_sugar_transport-like"/>
</dbReference>
<dbReference type="Proteomes" id="UP001152795">
    <property type="component" value="Unassembled WGS sequence"/>
</dbReference>
<evidence type="ECO:0000256" key="3">
    <source>
        <dbReference type="ARBA" id="ARBA00022989"/>
    </source>
</evidence>
<name>A0A6S7FZR5_PARCT</name>
<keyword evidence="4" id="KW-0472">Membrane</keyword>
<keyword evidence="2" id="KW-0812">Transmembrane</keyword>
<sequence>MHVGVLMVIVFVLLTEYTSARHRAKLGIYLFNFWSAGLLLLALLAYLLPNWRDLLLASAAMGTPCLCYWWLTPESIRWLLVRDKYDEAIKYLAKIAKVNKKELPDEEVKRPDVVEEGSFRHLFLNLETTKKSLIVFDIWATVGLVYYGVSYSSVDLGWNPYVAFALTGAIEFPSNFGTVWAADRYGRKKTTALNLICACVAAVAVVMIPSDQSKKASVNTIFRIIMAVFAKFFITNAYASSYVWAAELFPTFIRSMALSFGSVATIVGSICASYVIWLIRIHPMLPYGIMAFFCLQSSFVAMFLPETNGQPTLETILDMKPKSVPTLNENGQDDCIQEEKLELVSF</sequence>
<dbReference type="Pfam" id="PF00083">
    <property type="entry name" value="Sugar_tr"/>
    <property type="match status" value="1"/>
</dbReference>
<organism evidence="5 6">
    <name type="scientific">Paramuricea clavata</name>
    <name type="common">Red gorgonian</name>
    <name type="synonym">Violescent sea-whip</name>
    <dbReference type="NCBI Taxonomy" id="317549"/>
    <lineage>
        <taxon>Eukaryota</taxon>
        <taxon>Metazoa</taxon>
        <taxon>Cnidaria</taxon>
        <taxon>Anthozoa</taxon>
        <taxon>Octocorallia</taxon>
        <taxon>Malacalcyonacea</taxon>
        <taxon>Plexauridae</taxon>
        <taxon>Paramuricea</taxon>
    </lineage>
</organism>
<dbReference type="GO" id="GO:0022857">
    <property type="term" value="F:transmembrane transporter activity"/>
    <property type="evidence" value="ECO:0007669"/>
    <property type="project" value="InterPro"/>
</dbReference>
<comment type="subcellular location">
    <subcellularLocation>
        <location evidence="1">Membrane</location>
        <topology evidence="1">Multi-pass membrane protein</topology>
    </subcellularLocation>
</comment>
<keyword evidence="6" id="KW-1185">Reference proteome</keyword>
<reference evidence="5" key="1">
    <citation type="submission" date="2020-04" db="EMBL/GenBank/DDBJ databases">
        <authorList>
            <person name="Alioto T."/>
            <person name="Alioto T."/>
            <person name="Gomez Garrido J."/>
        </authorList>
    </citation>
    <scope>NUCLEOTIDE SEQUENCE</scope>
    <source>
        <strain evidence="5">A484AB</strain>
    </source>
</reference>
<accession>A0A6S7FZR5</accession>
<gene>
    <name evidence="5" type="ORF">PACLA_8A073926</name>
</gene>